<keyword evidence="6" id="KW-0460">Magnesium</keyword>
<feature type="region of interest" description="Disordered" evidence="11">
    <location>
        <begin position="283"/>
        <end position="302"/>
    </location>
</feature>
<evidence type="ECO:0000256" key="6">
    <source>
        <dbReference type="ARBA" id="ARBA00022842"/>
    </source>
</evidence>
<evidence type="ECO:0000256" key="5">
    <source>
        <dbReference type="ARBA" id="ARBA00022679"/>
    </source>
</evidence>
<dbReference type="NCBIfam" id="NF010496">
    <property type="entry name" value="PRK13915.1"/>
    <property type="match status" value="1"/>
</dbReference>
<protein>
    <recommendedName>
        <fullName evidence="8">Glucosyl-3-phosphoglycerate synthase</fullName>
        <ecNumber evidence="7">2.4.1.266</ecNumber>
    </recommendedName>
</protein>
<comment type="catalytic activity">
    <reaction evidence="9">
        <text>(2R)-3-phosphoglycerate + UDP-alpha-D-glucose = (2R)-2-O-(alpha-D-glucopyranosyl)-3-phospho-glycerate + UDP + H(+)</text>
        <dbReference type="Rhea" id="RHEA:31319"/>
        <dbReference type="ChEBI" id="CHEBI:15378"/>
        <dbReference type="ChEBI" id="CHEBI:58223"/>
        <dbReference type="ChEBI" id="CHEBI:58272"/>
        <dbReference type="ChEBI" id="CHEBI:58885"/>
        <dbReference type="ChEBI" id="CHEBI:62600"/>
        <dbReference type="EC" id="2.4.1.266"/>
    </reaction>
    <physiologicalReaction direction="left-to-right" evidence="9">
        <dbReference type="Rhea" id="RHEA:31320"/>
    </physiologicalReaction>
</comment>
<comment type="catalytic activity">
    <reaction evidence="10">
        <text>an NDP-alpha-D-glucose + (2R)-3-phosphoglycerate = (2R)-2-O-(alpha-D-glucopyranosyl)-3-phospho-glycerate + a ribonucleoside 5'-diphosphate + H(+)</text>
        <dbReference type="Rhea" id="RHEA:47244"/>
        <dbReference type="ChEBI" id="CHEBI:15378"/>
        <dbReference type="ChEBI" id="CHEBI:57930"/>
        <dbReference type="ChEBI" id="CHEBI:58272"/>
        <dbReference type="ChEBI" id="CHEBI:62600"/>
        <dbReference type="ChEBI" id="CHEBI:76533"/>
        <dbReference type="EC" id="2.4.1.266"/>
    </reaction>
    <physiologicalReaction direction="left-to-right" evidence="10">
        <dbReference type="Rhea" id="RHEA:47245"/>
    </physiologicalReaction>
</comment>
<evidence type="ECO:0000256" key="3">
    <source>
        <dbReference type="ARBA" id="ARBA00006739"/>
    </source>
</evidence>
<gene>
    <name evidence="13" type="ORF">GCM10009550_02030</name>
</gene>
<evidence type="ECO:0000256" key="8">
    <source>
        <dbReference type="ARBA" id="ARBA00040894"/>
    </source>
</evidence>
<dbReference type="RefSeq" id="WP_344235631.1">
    <property type="nucleotide sequence ID" value="NZ_BAAAHH010000001.1"/>
</dbReference>
<feature type="region of interest" description="Disordered" evidence="11">
    <location>
        <begin position="314"/>
        <end position="336"/>
    </location>
</feature>
<evidence type="ECO:0000256" key="10">
    <source>
        <dbReference type="ARBA" id="ARBA00048997"/>
    </source>
</evidence>
<reference evidence="13 14" key="1">
    <citation type="journal article" date="2019" name="Int. J. Syst. Evol. Microbiol.">
        <title>The Global Catalogue of Microorganisms (GCM) 10K type strain sequencing project: providing services to taxonomists for standard genome sequencing and annotation.</title>
        <authorList>
            <consortium name="The Broad Institute Genomics Platform"/>
            <consortium name="The Broad Institute Genome Sequencing Center for Infectious Disease"/>
            <person name="Wu L."/>
            <person name="Ma J."/>
        </authorList>
    </citation>
    <scope>NUCLEOTIDE SEQUENCE [LARGE SCALE GENOMIC DNA]</scope>
    <source>
        <strain evidence="13 14">JCM 10696</strain>
    </source>
</reference>
<keyword evidence="14" id="KW-1185">Reference proteome</keyword>
<feature type="domain" description="Glycosyltransferase 2-like" evidence="12">
    <location>
        <begin position="34"/>
        <end position="145"/>
    </location>
</feature>
<comment type="cofactor">
    <cofactor evidence="1">
        <name>Mn(2+)</name>
        <dbReference type="ChEBI" id="CHEBI:29035"/>
    </cofactor>
</comment>
<organism evidence="13 14">
    <name type="scientific">Actinocorallia libanotica</name>
    <dbReference type="NCBI Taxonomy" id="46162"/>
    <lineage>
        <taxon>Bacteria</taxon>
        <taxon>Bacillati</taxon>
        <taxon>Actinomycetota</taxon>
        <taxon>Actinomycetes</taxon>
        <taxon>Streptosporangiales</taxon>
        <taxon>Thermomonosporaceae</taxon>
        <taxon>Actinocorallia</taxon>
    </lineage>
</organism>
<dbReference type="Proteomes" id="UP001500665">
    <property type="component" value="Unassembled WGS sequence"/>
</dbReference>
<dbReference type="InterPro" id="IPR050256">
    <property type="entry name" value="Glycosyltransferase_2"/>
</dbReference>
<evidence type="ECO:0000256" key="11">
    <source>
        <dbReference type="SAM" id="MobiDB-lite"/>
    </source>
</evidence>
<dbReference type="InterPro" id="IPR029044">
    <property type="entry name" value="Nucleotide-diphossugar_trans"/>
</dbReference>
<dbReference type="Pfam" id="PF00535">
    <property type="entry name" value="Glycos_transf_2"/>
    <property type="match status" value="1"/>
</dbReference>
<evidence type="ECO:0000313" key="13">
    <source>
        <dbReference type="EMBL" id="GAA0936338.1"/>
    </source>
</evidence>
<evidence type="ECO:0000256" key="1">
    <source>
        <dbReference type="ARBA" id="ARBA00001936"/>
    </source>
</evidence>
<evidence type="ECO:0000313" key="14">
    <source>
        <dbReference type="Proteomes" id="UP001500665"/>
    </source>
</evidence>
<proteinExistence type="inferred from homology"/>
<dbReference type="EMBL" id="BAAAHH010000001">
    <property type="protein sequence ID" value="GAA0936338.1"/>
    <property type="molecule type" value="Genomic_DNA"/>
</dbReference>
<dbReference type="PANTHER" id="PTHR48090">
    <property type="entry name" value="UNDECAPRENYL-PHOSPHATE 4-DEOXY-4-FORMAMIDO-L-ARABINOSE TRANSFERASE-RELATED"/>
    <property type="match status" value="1"/>
</dbReference>
<dbReference type="SUPFAM" id="SSF53448">
    <property type="entry name" value="Nucleotide-diphospho-sugar transferases"/>
    <property type="match status" value="1"/>
</dbReference>
<sequence>MLAEAADWLRRRSSSAADWPAEPLLGLKGSTRVSVVLPARDEQDTVGGIVSAIRRDLVERTPLVDEIVVIDSRSVDDTAAVAAAAGAKVFGQDAILPRLPCLSGKGEALWKSLAVTSGDIVVFVDADLVNFSPSFVTGLLGPLLTCPEVSYVKACYDRPYNGPEESFAGGGRVTELVARPLLNLHWPLLAGIVQPLGGEYAGRRSLLERLPFMTGYGVELGLLLDALEAVGLDGMAQVDLGAREHSHQSTEALAVMAAQILQTAWSRLDRRGLMMPLSSPSPALTQFHRGPSGHEPVDRDAGVAERPPMIEVPEYALTLGPAGERARGAGRGHSRD</sequence>
<evidence type="ECO:0000259" key="12">
    <source>
        <dbReference type="Pfam" id="PF00535"/>
    </source>
</evidence>
<evidence type="ECO:0000256" key="7">
    <source>
        <dbReference type="ARBA" id="ARBA00039022"/>
    </source>
</evidence>
<dbReference type="InterPro" id="IPR001173">
    <property type="entry name" value="Glyco_trans_2-like"/>
</dbReference>
<dbReference type="Gene3D" id="3.90.550.10">
    <property type="entry name" value="Spore Coat Polysaccharide Biosynthesis Protein SpsA, Chain A"/>
    <property type="match status" value="1"/>
</dbReference>
<dbReference type="EC" id="2.4.1.266" evidence="7"/>
<name>A0ABN1Q2K4_9ACTN</name>
<keyword evidence="5" id="KW-0808">Transferase</keyword>
<evidence type="ECO:0000256" key="4">
    <source>
        <dbReference type="ARBA" id="ARBA00022676"/>
    </source>
</evidence>
<keyword evidence="4" id="KW-0328">Glycosyltransferase</keyword>
<dbReference type="PANTHER" id="PTHR48090:SF10">
    <property type="entry name" value="GLUCOSYL-3-PHOSPHOGLYCERATE SYNTHASE"/>
    <property type="match status" value="1"/>
</dbReference>
<comment type="cofactor">
    <cofactor evidence="2">
        <name>Mg(2+)</name>
        <dbReference type="ChEBI" id="CHEBI:18420"/>
    </cofactor>
</comment>
<comment type="similarity">
    <text evidence="3">Belongs to the glycosyltransferase 2 family.</text>
</comment>
<evidence type="ECO:0000256" key="9">
    <source>
        <dbReference type="ARBA" id="ARBA00048689"/>
    </source>
</evidence>
<accession>A0ABN1Q2K4</accession>
<comment type="caution">
    <text evidence="13">The sequence shown here is derived from an EMBL/GenBank/DDBJ whole genome shotgun (WGS) entry which is preliminary data.</text>
</comment>
<evidence type="ECO:0000256" key="2">
    <source>
        <dbReference type="ARBA" id="ARBA00001946"/>
    </source>
</evidence>